<evidence type="ECO:0000256" key="1">
    <source>
        <dbReference type="ARBA" id="ARBA00004141"/>
    </source>
</evidence>
<evidence type="ECO:0000256" key="5">
    <source>
        <dbReference type="ARBA" id="ARBA00022989"/>
    </source>
</evidence>
<feature type="transmembrane region" description="Helical" evidence="7">
    <location>
        <begin position="359"/>
        <end position="380"/>
    </location>
</feature>
<feature type="transmembrane region" description="Helical" evidence="7">
    <location>
        <begin position="156"/>
        <end position="177"/>
    </location>
</feature>
<sequence>MSTKANPTKNSTMAWWQLSLLGVACTLGTGYFLGVGIGLTMGGASMLFLFILAAAGTYFVLDALLQMTGEHPQQGSFRSYAKLAYGHWAGFSSGWIYWGSQLMIMGSQLAALSLFTQFWFPTVPMWLFAFFYASLGVGVILLGAQAFERSEHIFALIKVSALLIFLLLAGAAVLGWIRGGLHPLSFPISKDTFLPSGLKGSWSSFIYSFYAFGGTEMMGLFAMRLKKSSEAQQAGSIMILLLAILYIVSLFLVLTLLPLHALHEQKSPFQVSLESYPLPYVPHVFNAILIIAAFSTMVASLFAVTSILVALAKDHDAPFMFTRTTSGRRQIPYPALALTSGGMAAAVILSLLLPDELYTVMSTAAGLTLLFIWLLILLSSGRLLVHTPAKMFKRWVGLLLILIAISGAAFHPTTRPGFFVSLLFIVLIGFITFVVHFNWTHKIKKRT</sequence>
<evidence type="ECO:0000256" key="2">
    <source>
        <dbReference type="ARBA" id="ARBA00022448"/>
    </source>
</evidence>
<dbReference type="PIRSF" id="PIRSF006060">
    <property type="entry name" value="AA_transporter"/>
    <property type="match status" value="1"/>
</dbReference>
<dbReference type="Pfam" id="PF00324">
    <property type="entry name" value="AA_permease"/>
    <property type="match status" value="1"/>
</dbReference>
<feature type="transmembrane region" description="Helical" evidence="7">
    <location>
        <begin position="205"/>
        <end position="225"/>
    </location>
</feature>
<evidence type="ECO:0000313" key="10">
    <source>
        <dbReference type="Proteomes" id="UP000838821"/>
    </source>
</evidence>
<feature type="transmembrane region" description="Helical" evidence="7">
    <location>
        <begin position="392"/>
        <end position="411"/>
    </location>
</feature>
<feature type="transmembrane region" description="Helical" evidence="7">
    <location>
        <begin position="126"/>
        <end position="144"/>
    </location>
</feature>
<dbReference type="PANTHER" id="PTHR43495:SF5">
    <property type="entry name" value="GAMMA-AMINOBUTYRIC ACID PERMEASE"/>
    <property type="match status" value="1"/>
</dbReference>
<keyword evidence="5 7" id="KW-1133">Transmembrane helix</keyword>
<evidence type="ECO:0000256" key="6">
    <source>
        <dbReference type="ARBA" id="ARBA00023136"/>
    </source>
</evidence>
<dbReference type="EMBL" id="CAKMMW010000003">
    <property type="protein sequence ID" value="CAH1199500.1"/>
    <property type="molecule type" value="Genomic_DNA"/>
</dbReference>
<feature type="domain" description="Amino acid permease/ SLC12A" evidence="8">
    <location>
        <begin position="22"/>
        <end position="440"/>
    </location>
</feature>
<reference evidence="9" key="1">
    <citation type="submission" date="2022-01" db="EMBL/GenBank/DDBJ databases">
        <authorList>
            <person name="Criscuolo A."/>
        </authorList>
    </citation>
    <scope>NUCLEOTIDE SEQUENCE</scope>
    <source>
        <strain evidence="9">CIP111891</strain>
    </source>
</reference>
<keyword evidence="10" id="KW-1185">Reference proteome</keyword>
<organism evidence="9 10">
    <name type="scientific">Paenibacillus allorhizoplanae</name>
    <dbReference type="NCBI Taxonomy" id="2905648"/>
    <lineage>
        <taxon>Bacteria</taxon>
        <taxon>Bacillati</taxon>
        <taxon>Bacillota</taxon>
        <taxon>Bacilli</taxon>
        <taxon>Bacillales</taxon>
        <taxon>Paenibacillaceae</taxon>
        <taxon>Paenibacillus</taxon>
    </lineage>
</organism>
<evidence type="ECO:0000313" key="9">
    <source>
        <dbReference type="EMBL" id="CAH1199500.1"/>
    </source>
</evidence>
<feature type="transmembrane region" description="Helical" evidence="7">
    <location>
        <begin position="12"/>
        <end position="33"/>
    </location>
</feature>
<evidence type="ECO:0000256" key="7">
    <source>
        <dbReference type="SAM" id="Phobius"/>
    </source>
</evidence>
<feature type="transmembrane region" description="Helical" evidence="7">
    <location>
        <begin position="283"/>
        <end position="312"/>
    </location>
</feature>
<comment type="subcellular location">
    <subcellularLocation>
        <location evidence="1">Membrane</location>
        <topology evidence="1">Multi-pass membrane protein</topology>
    </subcellularLocation>
</comment>
<protein>
    <submittedName>
        <fullName evidence="9">Proline-specific permease ProY</fullName>
    </submittedName>
</protein>
<evidence type="ECO:0000256" key="4">
    <source>
        <dbReference type="ARBA" id="ARBA00022970"/>
    </source>
</evidence>
<keyword evidence="6 7" id="KW-0472">Membrane</keyword>
<feature type="transmembrane region" description="Helical" evidence="7">
    <location>
        <begin position="237"/>
        <end position="263"/>
    </location>
</feature>
<keyword evidence="2" id="KW-0813">Transport</keyword>
<gene>
    <name evidence="9" type="primary">proY</name>
    <name evidence="9" type="ORF">PAECIP111891_01283</name>
</gene>
<keyword evidence="4" id="KW-0029">Amino-acid transport</keyword>
<keyword evidence="3 7" id="KW-0812">Transmembrane</keyword>
<proteinExistence type="predicted"/>
<dbReference type="Proteomes" id="UP000838821">
    <property type="component" value="Unassembled WGS sequence"/>
</dbReference>
<name>A0ABM9SFD6_9BACL</name>
<dbReference type="Gene3D" id="1.20.1740.10">
    <property type="entry name" value="Amino acid/polyamine transporter I"/>
    <property type="match status" value="1"/>
</dbReference>
<dbReference type="PANTHER" id="PTHR43495">
    <property type="entry name" value="GABA PERMEASE"/>
    <property type="match status" value="1"/>
</dbReference>
<comment type="caution">
    <text evidence="9">The sequence shown here is derived from an EMBL/GenBank/DDBJ whole genome shotgun (WGS) entry which is preliminary data.</text>
</comment>
<accession>A0ABM9SFD6</accession>
<dbReference type="InterPro" id="IPR004841">
    <property type="entry name" value="AA-permease/SLC12A_dom"/>
</dbReference>
<feature type="transmembrane region" description="Helical" evidence="7">
    <location>
        <begin position="333"/>
        <end position="353"/>
    </location>
</feature>
<feature type="transmembrane region" description="Helical" evidence="7">
    <location>
        <begin position="39"/>
        <end position="61"/>
    </location>
</feature>
<dbReference type="PROSITE" id="PS51257">
    <property type="entry name" value="PROKAR_LIPOPROTEIN"/>
    <property type="match status" value="1"/>
</dbReference>
<feature type="transmembrane region" description="Helical" evidence="7">
    <location>
        <begin position="417"/>
        <end position="439"/>
    </location>
</feature>
<evidence type="ECO:0000259" key="8">
    <source>
        <dbReference type="Pfam" id="PF00324"/>
    </source>
</evidence>
<dbReference type="RefSeq" id="WP_236285763.1">
    <property type="nucleotide sequence ID" value="NZ_CAKMMW010000003.1"/>
</dbReference>
<evidence type="ECO:0000256" key="3">
    <source>
        <dbReference type="ARBA" id="ARBA00022692"/>
    </source>
</evidence>